<dbReference type="RefSeq" id="WP_049644356.1">
    <property type="nucleotide sequence ID" value="NZ_LFTY01000002.1"/>
</dbReference>
<keyword evidence="1" id="KW-0812">Transmembrane</keyword>
<sequence>MVFDDNSYSRLVAWLKVVLPLAALGLLSTLFLVARTVDPAQQLPFADVDVDEIAREQRIGKPKYSGMTSEGASVSLAAQSASPAPDDANRISGETVDAEVALPNGEVIDIQADHMQLDYAAGLASLRDRVRIRTTSGLEMQTGSLDVRLDRTSVRSDSVTTVTGGLGELVANSFELKPQNDEASHYVLVFKGDVKLVYRPGR</sequence>
<keyword evidence="1" id="KW-0472">Membrane</keyword>
<protein>
    <recommendedName>
        <fullName evidence="4">Lipopolysaccharide export system protein LptC</fullName>
    </recommendedName>
</protein>
<accession>A0A0J9EAU5</accession>
<gene>
    <name evidence="2" type="ORF">AIOL_003769</name>
</gene>
<dbReference type="PATRIC" id="fig|1675527.3.peg.3949"/>
<proteinExistence type="predicted"/>
<dbReference type="OrthoDB" id="7871110at2"/>
<comment type="caution">
    <text evidence="2">The sequence shown here is derived from an EMBL/GenBank/DDBJ whole genome shotgun (WGS) entry which is preliminary data.</text>
</comment>
<keyword evidence="3" id="KW-1185">Reference proteome</keyword>
<dbReference type="AlphaFoldDB" id="A0A0J9EAU5"/>
<dbReference type="Proteomes" id="UP000037178">
    <property type="component" value="Unassembled WGS sequence"/>
</dbReference>
<reference evidence="2 3" key="1">
    <citation type="submission" date="2015-06" db="EMBL/GenBank/DDBJ databases">
        <title>Draft genome sequence of an Alphaproteobacteria species associated to the Mediterranean sponge Oscarella lobularis.</title>
        <authorList>
            <person name="Jourda C."/>
            <person name="Santini S."/>
            <person name="Claverie J.-M."/>
        </authorList>
    </citation>
    <scope>NUCLEOTIDE SEQUENCE [LARGE SCALE GENOMIC DNA]</scope>
    <source>
        <strain evidence="2">IGS</strain>
    </source>
</reference>
<feature type="transmembrane region" description="Helical" evidence="1">
    <location>
        <begin position="12"/>
        <end position="34"/>
    </location>
</feature>
<evidence type="ECO:0000313" key="2">
    <source>
        <dbReference type="EMBL" id="KMW58789.1"/>
    </source>
</evidence>
<organism evidence="2 3">
    <name type="scientific">Candidatus Rhodobacter oscarellae</name>
    <dbReference type="NCBI Taxonomy" id="1675527"/>
    <lineage>
        <taxon>Bacteria</taxon>
        <taxon>Pseudomonadati</taxon>
        <taxon>Pseudomonadota</taxon>
        <taxon>Alphaproteobacteria</taxon>
        <taxon>Rhodobacterales</taxon>
        <taxon>Rhodobacter group</taxon>
        <taxon>Rhodobacter</taxon>
    </lineage>
</organism>
<dbReference type="EMBL" id="LFTY01000002">
    <property type="protein sequence ID" value="KMW58789.1"/>
    <property type="molecule type" value="Genomic_DNA"/>
</dbReference>
<evidence type="ECO:0000313" key="3">
    <source>
        <dbReference type="Proteomes" id="UP000037178"/>
    </source>
</evidence>
<name>A0A0J9EAU5_9RHOB</name>
<dbReference type="STRING" id="1675527.AIOL_003769"/>
<keyword evidence="1" id="KW-1133">Transmembrane helix</keyword>
<evidence type="ECO:0008006" key="4">
    <source>
        <dbReference type="Google" id="ProtNLM"/>
    </source>
</evidence>
<evidence type="ECO:0000256" key="1">
    <source>
        <dbReference type="SAM" id="Phobius"/>
    </source>
</evidence>